<dbReference type="InterPro" id="IPR048458">
    <property type="entry name" value="MalQ_N"/>
</dbReference>
<evidence type="ECO:0000256" key="4">
    <source>
        <dbReference type="ARBA" id="ARBA00020295"/>
    </source>
</evidence>
<comment type="caution">
    <text evidence="12">The sequence shown here is derived from an EMBL/GenBank/DDBJ whole genome shotgun (WGS) entry which is preliminary data.</text>
</comment>
<evidence type="ECO:0000256" key="6">
    <source>
        <dbReference type="ARBA" id="ARBA00022679"/>
    </source>
</evidence>
<dbReference type="InterPro" id="IPR017853">
    <property type="entry name" value="GH"/>
</dbReference>
<dbReference type="RefSeq" id="WP_408621679.1">
    <property type="nucleotide sequence ID" value="NZ_JBEQCT010000001.1"/>
</dbReference>
<evidence type="ECO:0000313" key="12">
    <source>
        <dbReference type="EMBL" id="MFM2483568.1"/>
    </source>
</evidence>
<dbReference type="SUPFAM" id="SSF51445">
    <property type="entry name" value="(Trans)glycosidases"/>
    <property type="match status" value="1"/>
</dbReference>
<dbReference type="Gene3D" id="3.20.20.80">
    <property type="entry name" value="Glycosidases"/>
    <property type="match status" value="1"/>
</dbReference>
<keyword evidence="13" id="KW-1185">Reference proteome</keyword>
<evidence type="ECO:0000259" key="11">
    <source>
        <dbReference type="Pfam" id="PF21226"/>
    </source>
</evidence>
<feature type="domain" description="MalQ N-terminal beta-sandwich" evidence="11">
    <location>
        <begin position="67"/>
        <end position="166"/>
    </location>
</feature>
<protein>
    <recommendedName>
        <fullName evidence="4 10">4-alpha-glucanotransferase</fullName>
        <ecNumber evidence="3 10">2.4.1.25</ecNumber>
    </recommendedName>
    <alternativeName>
        <fullName evidence="8 10">Amylomaltase</fullName>
    </alternativeName>
    <alternativeName>
        <fullName evidence="9 10">Disproportionating enzyme</fullName>
    </alternativeName>
</protein>
<comment type="similarity">
    <text evidence="2 10">Belongs to the disproportionating enzyme family.</text>
</comment>
<dbReference type="InterPro" id="IPR003385">
    <property type="entry name" value="Glyco_hydro_77"/>
</dbReference>
<organism evidence="12 13">
    <name type="scientific">Celerinatantimonas yamalensis</name>
    <dbReference type="NCBI Taxonomy" id="559956"/>
    <lineage>
        <taxon>Bacteria</taxon>
        <taxon>Pseudomonadati</taxon>
        <taxon>Pseudomonadota</taxon>
        <taxon>Gammaproteobacteria</taxon>
        <taxon>Celerinatantimonadaceae</taxon>
        <taxon>Celerinatantimonas</taxon>
    </lineage>
</organism>
<gene>
    <name evidence="12" type="primary">malQ</name>
    <name evidence="12" type="ORF">ABUE30_00490</name>
</gene>
<keyword evidence="7 10" id="KW-0119">Carbohydrate metabolism</keyword>
<accession>A0ABW9G1Y0</accession>
<evidence type="ECO:0000256" key="10">
    <source>
        <dbReference type="RuleBase" id="RU361207"/>
    </source>
</evidence>
<dbReference type="Proteomes" id="UP001629953">
    <property type="component" value="Unassembled WGS sequence"/>
</dbReference>
<sequence length="731" mass="82994">MSNLDKEKLFALHGITQYFIDAWGQHADIREENLSALLAAMGYAVDDEAQLHQQVETLIAARWNNMLEPVYSSRVSEPVHFCLRIVKSDAQNWLDWHIDTEQGGQLHGAIDVSTFSCEQTERIDGQLMGVYAITLPIELPCGYHQLSIQAVDQEEVLAHCCYIVAPLQAYKPPNIANGLRVWGVTVQLYALRSQRNWGVGDFTDLAELVRQIAHGGGGFVGLNPLHALYPAWPEHASPYSPSSRRWLNIIYIDVEAINEFKQSLAAEQVADDAFQQRLDMLRRDDWVDYSAVMGLKLSMLQLVFRQFKQLPLTHSRCQQFLTFTQQEGELLHAQATFDALQISLKQSHGVDPHWNSWPIELQSYHSEGTQTWARQHDDEVEFFAWLQWIAAEQLAEVGQQALAAKMALGLYCDVAVGVSSGSQEAWRNRQIYNLNSHIGAPPDVLGPLGQDWGLPPPDPLQLKMQYYRPLKEVFQRNMASCGALRIDHVMGLLRLWWVPIGHSAQDGAYVQYPLDDLLAVLVLESHRQQCLVVGEDLGTVPLQIYEQLQRNGIHSYRVFFFSQAPDGGFISPHHYPEQAMAALTTHDMATLKGFWHCDDLILGEQLGLYPDATRLQQLFDNRLFCKQQILNSLHGHHAIPDWIGHDAAWVPMDRTLNYAMQLHMANGCSALLSLQLEDWLEMSQPVNVPGTSDEYPNWRRKLSMTLEDMFEQPHIQELMRQLSEARIGATP</sequence>
<proteinExistence type="inferred from homology"/>
<dbReference type="GO" id="GO:0004134">
    <property type="term" value="F:4-alpha-glucanotransferase activity"/>
    <property type="evidence" value="ECO:0007669"/>
    <property type="project" value="UniProtKB-EC"/>
</dbReference>
<dbReference type="EC" id="2.4.1.25" evidence="3 10"/>
<evidence type="ECO:0000256" key="1">
    <source>
        <dbReference type="ARBA" id="ARBA00000439"/>
    </source>
</evidence>
<evidence type="ECO:0000256" key="7">
    <source>
        <dbReference type="ARBA" id="ARBA00023277"/>
    </source>
</evidence>
<evidence type="ECO:0000313" key="13">
    <source>
        <dbReference type="Proteomes" id="UP001629953"/>
    </source>
</evidence>
<comment type="catalytic activity">
    <reaction evidence="1 10">
        <text>Transfers a segment of a (1-&gt;4)-alpha-D-glucan to a new position in an acceptor, which may be glucose or a (1-&gt;4)-alpha-D-glucan.</text>
        <dbReference type="EC" id="2.4.1.25"/>
    </reaction>
</comment>
<reference evidence="12 13" key="1">
    <citation type="journal article" date="2013" name="Int. J. Syst. Evol. Microbiol.">
        <title>Celerinatantimonas yamalensis sp. nov., a cold-adapted diazotrophic bacterium from a cold permafrost brine.</title>
        <authorList>
            <person name="Shcherbakova V."/>
            <person name="Chuvilskaya N."/>
            <person name="Rivkina E."/>
            <person name="Demidov N."/>
            <person name="Uchaeva V."/>
            <person name="Suetin S."/>
            <person name="Suzina N."/>
            <person name="Gilichinsky D."/>
        </authorList>
    </citation>
    <scope>NUCLEOTIDE SEQUENCE [LARGE SCALE GENOMIC DNA]</scope>
    <source>
        <strain evidence="12 13">C7</strain>
    </source>
</reference>
<dbReference type="Pfam" id="PF02446">
    <property type="entry name" value="Glyco_hydro_77"/>
    <property type="match status" value="1"/>
</dbReference>
<dbReference type="NCBIfam" id="NF008274">
    <property type="entry name" value="PRK11052.1"/>
    <property type="match status" value="1"/>
</dbReference>
<evidence type="ECO:0000256" key="8">
    <source>
        <dbReference type="ARBA" id="ARBA00031423"/>
    </source>
</evidence>
<evidence type="ECO:0000256" key="5">
    <source>
        <dbReference type="ARBA" id="ARBA00022676"/>
    </source>
</evidence>
<dbReference type="Pfam" id="PF21226">
    <property type="entry name" value="MalQ_N"/>
    <property type="match status" value="1"/>
</dbReference>
<dbReference type="PANTHER" id="PTHR32438:SF5">
    <property type="entry name" value="4-ALPHA-GLUCANOTRANSFERASE DPE1, CHLOROPLASTIC_AMYLOPLASTIC"/>
    <property type="match status" value="1"/>
</dbReference>
<dbReference type="EMBL" id="JBEQCT010000001">
    <property type="protein sequence ID" value="MFM2483568.1"/>
    <property type="molecule type" value="Genomic_DNA"/>
</dbReference>
<evidence type="ECO:0000256" key="3">
    <source>
        <dbReference type="ARBA" id="ARBA00012560"/>
    </source>
</evidence>
<keyword evidence="5 10" id="KW-0328">Glycosyltransferase</keyword>
<name>A0ABW9G1Y0_9GAMM</name>
<evidence type="ECO:0000256" key="2">
    <source>
        <dbReference type="ARBA" id="ARBA00005684"/>
    </source>
</evidence>
<evidence type="ECO:0000256" key="9">
    <source>
        <dbReference type="ARBA" id="ARBA00031501"/>
    </source>
</evidence>
<dbReference type="NCBIfam" id="TIGR00217">
    <property type="entry name" value="malQ"/>
    <property type="match status" value="1"/>
</dbReference>
<dbReference type="PANTHER" id="PTHR32438">
    <property type="entry name" value="4-ALPHA-GLUCANOTRANSFERASE DPE1, CHLOROPLASTIC/AMYLOPLASTIC"/>
    <property type="match status" value="1"/>
</dbReference>
<keyword evidence="6 10" id="KW-0808">Transferase</keyword>